<name>A0ABV2B2C0_9GAMM</name>
<keyword evidence="3" id="KW-1185">Reference proteome</keyword>
<dbReference type="Proteomes" id="UP001460888">
    <property type="component" value="Unassembled WGS sequence"/>
</dbReference>
<proteinExistence type="predicted"/>
<reference evidence="2 3" key="1">
    <citation type="submission" date="2013-03" db="EMBL/GenBank/DDBJ databases">
        <title>Salinisphaera dokdonensis CL-ES53 Genome Sequencing.</title>
        <authorList>
            <person name="Li C."/>
            <person name="Lai Q."/>
            <person name="Shao Z."/>
        </authorList>
    </citation>
    <scope>NUCLEOTIDE SEQUENCE [LARGE SCALE GENOMIC DNA]</scope>
    <source>
        <strain evidence="2 3">CL-ES53</strain>
    </source>
</reference>
<organism evidence="2 3">
    <name type="scientific">Salinisphaera dokdonensis CL-ES53</name>
    <dbReference type="NCBI Taxonomy" id="1304272"/>
    <lineage>
        <taxon>Bacteria</taxon>
        <taxon>Pseudomonadati</taxon>
        <taxon>Pseudomonadota</taxon>
        <taxon>Gammaproteobacteria</taxon>
        <taxon>Salinisphaerales</taxon>
        <taxon>Salinisphaeraceae</taxon>
        <taxon>Salinisphaera</taxon>
    </lineage>
</organism>
<evidence type="ECO:0000313" key="3">
    <source>
        <dbReference type="Proteomes" id="UP001460888"/>
    </source>
</evidence>
<accession>A0ABV2B2C0</accession>
<evidence type="ECO:0000256" key="1">
    <source>
        <dbReference type="SAM" id="MobiDB-lite"/>
    </source>
</evidence>
<protein>
    <submittedName>
        <fullName evidence="2">Uncharacterized protein</fullName>
    </submittedName>
</protein>
<dbReference type="EMBL" id="APND01000004">
    <property type="protein sequence ID" value="MES1930036.1"/>
    <property type="molecule type" value="Genomic_DNA"/>
</dbReference>
<gene>
    <name evidence="2" type="ORF">SADO_12313</name>
</gene>
<comment type="caution">
    <text evidence="2">The sequence shown here is derived from an EMBL/GenBank/DDBJ whole genome shotgun (WGS) entry which is preliminary data.</text>
</comment>
<sequence length="70" mass="7749">MTSGPSMSTFQSNTVYSQLPNGDTTVLPPNVSQFALNLDQTREPTIRDVTITVLDARPYNLRYRLDDAGS</sequence>
<evidence type="ECO:0000313" key="2">
    <source>
        <dbReference type="EMBL" id="MES1930036.1"/>
    </source>
</evidence>
<feature type="region of interest" description="Disordered" evidence="1">
    <location>
        <begin position="1"/>
        <end position="24"/>
    </location>
</feature>